<accession>C1IS31</accession>
<feature type="compositionally biased region" description="Basic and acidic residues" evidence="1">
    <location>
        <begin position="97"/>
        <end position="108"/>
    </location>
</feature>
<feature type="region of interest" description="Disordered" evidence="1">
    <location>
        <begin position="84"/>
        <end position="108"/>
    </location>
</feature>
<reference evidence="2" key="1">
    <citation type="submission" date="2008-05" db="EMBL/GenBank/DDBJ databases">
        <title>Molecular aspects of Carukia barnesi and Malo kingi cDNA expression libraries and screening by antibody probes.</title>
        <authorList>
            <person name="Avila-Soria G."/>
            <person name="Burnell J.H."/>
        </authorList>
    </citation>
    <scope>NUCLEOTIDE SEQUENCE</scope>
</reference>
<evidence type="ECO:0000313" key="2">
    <source>
        <dbReference type="EMBL" id="ACN93681.1"/>
    </source>
</evidence>
<dbReference type="EMBL" id="EU753866">
    <property type="protein sequence ID" value="ACN93681.1"/>
    <property type="molecule type" value="mRNA"/>
</dbReference>
<name>C1IS31_CARBN</name>
<feature type="non-terminal residue" evidence="2">
    <location>
        <position position="1"/>
    </location>
</feature>
<feature type="compositionally biased region" description="Basic and acidic residues" evidence="1">
    <location>
        <begin position="20"/>
        <end position="30"/>
    </location>
</feature>
<proteinExistence type="evidence at transcript level"/>
<organism evidence="2">
    <name type="scientific">Carukia barnesi</name>
    <name type="common">Irukandji jellyfish</name>
    <dbReference type="NCBI Taxonomy" id="168717"/>
    <lineage>
        <taxon>Eukaryota</taxon>
        <taxon>Metazoa</taxon>
        <taxon>Cnidaria</taxon>
        <taxon>Cubozoa</taxon>
        <taxon>Carybdeida</taxon>
        <taxon>Carukiidae</taxon>
        <taxon>Carukia</taxon>
    </lineage>
</organism>
<sequence>SDDVSGDDGSEDGDEETEDASSKSDSKSSEGEEEMNQTKKMFAKLGIYGSGVNYDDLDESRSLGKETEIVRDYDYDKALKTISKIDDSQDNTGTSEKPVKAKEIQEEP</sequence>
<protein>
    <submittedName>
        <fullName evidence="2">Uncharacterized protein</fullName>
    </submittedName>
</protein>
<feature type="region of interest" description="Disordered" evidence="1">
    <location>
        <begin position="1"/>
        <end position="40"/>
    </location>
</feature>
<dbReference type="AlphaFoldDB" id="C1IS31"/>
<feature type="compositionally biased region" description="Acidic residues" evidence="1">
    <location>
        <begin position="1"/>
        <end position="19"/>
    </location>
</feature>
<evidence type="ECO:0000256" key="1">
    <source>
        <dbReference type="SAM" id="MobiDB-lite"/>
    </source>
</evidence>